<keyword evidence="5 11" id="KW-0812">Transmembrane</keyword>
<dbReference type="InterPro" id="IPR036942">
    <property type="entry name" value="Beta-barrel_TonB_sf"/>
</dbReference>
<dbReference type="PANTHER" id="PTHR30069:SF29">
    <property type="entry name" value="HEMOGLOBIN AND HEMOGLOBIN-HAPTOGLOBIN-BINDING PROTEIN 1-RELATED"/>
    <property type="match status" value="1"/>
</dbReference>
<evidence type="ECO:0000256" key="1">
    <source>
        <dbReference type="ARBA" id="ARBA00004571"/>
    </source>
</evidence>
<dbReference type="GO" id="GO:0044718">
    <property type="term" value="P:siderophore transmembrane transport"/>
    <property type="evidence" value="ECO:0007669"/>
    <property type="project" value="TreeGrafter"/>
</dbReference>
<evidence type="ECO:0008006" key="18">
    <source>
        <dbReference type="Google" id="ProtNLM"/>
    </source>
</evidence>
<gene>
    <name evidence="16" type="ORF">DN730_01140</name>
</gene>
<evidence type="ECO:0000256" key="9">
    <source>
        <dbReference type="ARBA" id="ARBA00023170"/>
    </source>
</evidence>
<keyword evidence="6" id="KW-0732">Signal</keyword>
<dbReference type="AlphaFoldDB" id="A0A370UD15"/>
<proteinExistence type="inferred from homology"/>
<reference evidence="16 17" key="1">
    <citation type="submission" date="2018-06" db="EMBL/GenBank/DDBJ databases">
        <title>Marinomonas sp. YLB-05 draft genome sequence.</title>
        <authorList>
            <person name="Yu L."/>
            <person name="Tang X."/>
        </authorList>
    </citation>
    <scope>NUCLEOTIDE SEQUENCE [LARGE SCALE GENOMIC DNA]</scope>
    <source>
        <strain evidence="16 17">YLB-05</strain>
    </source>
</reference>
<evidence type="ECO:0000256" key="8">
    <source>
        <dbReference type="ARBA" id="ARBA00023136"/>
    </source>
</evidence>
<evidence type="ECO:0000256" key="11">
    <source>
        <dbReference type="PROSITE-ProRule" id="PRU01360"/>
    </source>
</evidence>
<comment type="subcellular location">
    <subcellularLocation>
        <location evidence="1 11">Cell outer membrane</location>
        <topology evidence="1 11">Multi-pass membrane protein</topology>
    </subcellularLocation>
</comment>
<dbReference type="Gene3D" id="2.40.170.20">
    <property type="entry name" value="TonB-dependent receptor, beta-barrel domain"/>
    <property type="match status" value="1"/>
</dbReference>
<dbReference type="InterPro" id="IPR000531">
    <property type="entry name" value="Beta-barrel_TonB"/>
</dbReference>
<dbReference type="OrthoDB" id="9764669at2"/>
<accession>A0A370UD15</accession>
<dbReference type="InterPro" id="IPR037066">
    <property type="entry name" value="Plug_dom_sf"/>
</dbReference>
<dbReference type="Pfam" id="PF07715">
    <property type="entry name" value="Plug"/>
    <property type="match status" value="1"/>
</dbReference>
<dbReference type="RefSeq" id="WP_115466272.1">
    <property type="nucleotide sequence ID" value="NZ_QKRA01000001.1"/>
</dbReference>
<sequence length="661" mass="75116">MVYLIQYFRALLSAQRIRTQAFKCFRISVSFLCTVLLLCTLPWTSPKTFAESPDLTTLPLEELLETEVISATHFAQQIVDAPSAVSIITADEIHRFGYRTIAEILDNMRGLHVMRGLDYSYLGGRGYGAPGDYAGRILVLIDGYPAADNFFSQIYIADDGYLDTALIERVEYAPGPGSAIYGNSAFLGVVNIVTRKGRNFDGVEAEVLTTSNQDQEARITGGNRFDNGLELLFSASVFTSDGRSHEYDGGDVISSSDRQSERFFLKGGYRNWSLEAASSILYQDNLNTITDFARQSSDRNRFIHLEHDAYLGRDWRTVTRLYYGDFQFEGLVDDQRFDVRQDIETNGSWYGIDSKLIYLGLAGHQILLGSEYRIDQEQETQGQYRTIPEDEVLDTYKFADNGNTFSLYGEDRITLTPTLSASLGGRYDRRHFDKYDTTQDVFNPRFAVIHRPTEQLSLKLSYGQASRFITPEEYLGSEEIEQPSRVRTTEFVAEHKTYQRRLLASLYRYHVDQLPTYTREESNTIRGAELESEWQWQGAKTLRLSYAWQHAENNKGADLTNVPNHIGKLHFSTPILNERTHASLALRYVGERKNLTNGSVDSYTVADVTLTSEPLSGMDVSVGIRNLFDEQYDHVSYDGNQDGLLAQDGRSIWLRVGYRFQ</sequence>
<dbReference type="InterPro" id="IPR012910">
    <property type="entry name" value="Plug_dom"/>
</dbReference>
<name>A0A370UD15_9GAMM</name>
<evidence type="ECO:0000256" key="4">
    <source>
        <dbReference type="ARBA" id="ARBA00022452"/>
    </source>
</evidence>
<evidence type="ECO:0000256" key="12">
    <source>
        <dbReference type="RuleBase" id="RU003357"/>
    </source>
</evidence>
<dbReference type="Proteomes" id="UP000254326">
    <property type="component" value="Unassembled WGS sequence"/>
</dbReference>
<feature type="transmembrane region" description="Helical" evidence="13">
    <location>
        <begin position="21"/>
        <end position="43"/>
    </location>
</feature>
<dbReference type="SUPFAM" id="SSF56935">
    <property type="entry name" value="Porins"/>
    <property type="match status" value="1"/>
</dbReference>
<dbReference type="PROSITE" id="PS52016">
    <property type="entry name" value="TONB_DEPENDENT_REC_3"/>
    <property type="match status" value="1"/>
</dbReference>
<dbReference type="PANTHER" id="PTHR30069">
    <property type="entry name" value="TONB-DEPENDENT OUTER MEMBRANE RECEPTOR"/>
    <property type="match status" value="1"/>
</dbReference>
<evidence type="ECO:0000256" key="6">
    <source>
        <dbReference type="ARBA" id="ARBA00022729"/>
    </source>
</evidence>
<dbReference type="Pfam" id="PF00593">
    <property type="entry name" value="TonB_dep_Rec_b-barrel"/>
    <property type="match status" value="1"/>
</dbReference>
<dbReference type="EMBL" id="QKRA01000001">
    <property type="protein sequence ID" value="RDL45683.1"/>
    <property type="molecule type" value="Genomic_DNA"/>
</dbReference>
<dbReference type="GO" id="GO:0009279">
    <property type="term" value="C:cell outer membrane"/>
    <property type="evidence" value="ECO:0007669"/>
    <property type="project" value="UniProtKB-SubCell"/>
</dbReference>
<dbReference type="Gene3D" id="2.170.130.10">
    <property type="entry name" value="TonB-dependent receptor, plug domain"/>
    <property type="match status" value="1"/>
</dbReference>
<evidence type="ECO:0000256" key="5">
    <source>
        <dbReference type="ARBA" id="ARBA00022692"/>
    </source>
</evidence>
<comment type="similarity">
    <text evidence="2">Belongs to the TonB-dependent receptor family. Hemoglobin/haptoglobin binding protein subfamily.</text>
</comment>
<dbReference type="InterPro" id="IPR039426">
    <property type="entry name" value="TonB-dep_rcpt-like"/>
</dbReference>
<keyword evidence="13" id="KW-1133">Transmembrane helix</keyword>
<keyword evidence="10 11" id="KW-0998">Cell outer membrane</keyword>
<protein>
    <recommendedName>
        <fullName evidence="18">TonB-dependent receptor</fullName>
    </recommendedName>
</protein>
<feature type="domain" description="TonB-dependent receptor-like beta-barrel" evidence="14">
    <location>
        <begin position="265"/>
        <end position="627"/>
    </location>
</feature>
<evidence type="ECO:0000313" key="17">
    <source>
        <dbReference type="Proteomes" id="UP000254326"/>
    </source>
</evidence>
<keyword evidence="17" id="KW-1185">Reference proteome</keyword>
<dbReference type="GO" id="GO:0015344">
    <property type="term" value="F:siderophore uptake transmembrane transporter activity"/>
    <property type="evidence" value="ECO:0007669"/>
    <property type="project" value="TreeGrafter"/>
</dbReference>
<keyword evidence="4 11" id="KW-1134">Transmembrane beta strand</keyword>
<organism evidence="16 17">
    <name type="scientific">Marinomonas piezotolerans</name>
    <dbReference type="NCBI Taxonomy" id="2213058"/>
    <lineage>
        <taxon>Bacteria</taxon>
        <taxon>Pseudomonadati</taxon>
        <taxon>Pseudomonadota</taxon>
        <taxon>Gammaproteobacteria</taxon>
        <taxon>Oceanospirillales</taxon>
        <taxon>Oceanospirillaceae</taxon>
        <taxon>Marinomonas</taxon>
    </lineage>
</organism>
<evidence type="ECO:0000256" key="3">
    <source>
        <dbReference type="ARBA" id="ARBA00022448"/>
    </source>
</evidence>
<evidence type="ECO:0000259" key="14">
    <source>
        <dbReference type="Pfam" id="PF00593"/>
    </source>
</evidence>
<keyword evidence="3 11" id="KW-0813">Transport</keyword>
<comment type="caution">
    <text evidence="16">The sequence shown here is derived from an EMBL/GenBank/DDBJ whole genome shotgun (WGS) entry which is preliminary data.</text>
</comment>
<keyword evidence="7 12" id="KW-0798">TonB box</keyword>
<evidence type="ECO:0000256" key="10">
    <source>
        <dbReference type="ARBA" id="ARBA00023237"/>
    </source>
</evidence>
<evidence type="ECO:0000313" key="16">
    <source>
        <dbReference type="EMBL" id="RDL45683.1"/>
    </source>
</evidence>
<evidence type="ECO:0000259" key="15">
    <source>
        <dbReference type="Pfam" id="PF07715"/>
    </source>
</evidence>
<evidence type="ECO:0000256" key="2">
    <source>
        <dbReference type="ARBA" id="ARBA00008143"/>
    </source>
</evidence>
<evidence type="ECO:0000256" key="7">
    <source>
        <dbReference type="ARBA" id="ARBA00023077"/>
    </source>
</evidence>
<keyword evidence="8 11" id="KW-0472">Membrane</keyword>
<evidence type="ECO:0000256" key="13">
    <source>
        <dbReference type="SAM" id="Phobius"/>
    </source>
</evidence>
<feature type="domain" description="TonB-dependent receptor plug" evidence="15">
    <location>
        <begin position="79"/>
        <end position="189"/>
    </location>
</feature>
<keyword evidence="9" id="KW-0675">Receptor</keyword>